<name>X1L523_9ZZZZ</name>
<feature type="non-terminal residue" evidence="3">
    <location>
        <position position="455"/>
    </location>
</feature>
<dbReference type="EMBL" id="BARV01006555">
    <property type="protein sequence ID" value="GAI14447.1"/>
    <property type="molecule type" value="Genomic_DNA"/>
</dbReference>
<accession>X1L523</accession>
<dbReference type="GO" id="GO:0005737">
    <property type="term" value="C:cytoplasm"/>
    <property type="evidence" value="ECO:0007669"/>
    <property type="project" value="TreeGrafter"/>
</dbReference>
<gene>
    <name evidence="3" type="ORF">S06H3_13423</name>
</gene>
<comment type="caution">
    <text evidence="3">The sequence shown here is derived from an EMBL/GenBank/DDBJ whole genome shotgun (WGS) entry which is preliminary data.</text>
</comment>
<dbReference type="PANTHER" id="PTHR10176">
    <property type="entry name" value="GLYCOGEN SYNTHASE"/>
    <property type="match status" value="1"/>
</dbReference>
<dbReference type="Gene3D" id="3.40.50.2000">
    <property type="entry name" value="Glycogen Phosphorylase B"/>
    <property type="match status" value="1"/>
</dbReference>
<dbReference type="InterPro" id="IPR008631">
    <property type="entry name" value="Glycogen_synth"/>
</dbReference>
<dbReference type="PANTHER" id="PTHR10176:SF3">
    <property type="entry name" value="GLYCOGEN [STARCH] SYNTHASE"/>
    <property type="match status" value="1"/>
</dbReference>
<dbReference type="SUPFAM" id="SSF53756">
    <property type="entry name" value="UDP-Glycosyltransferase/glycogen phosphorylase"/>
    <property type="match status" value="2"/>
</dbReference>
<dbReference type="AlphaFoldDB" id="X1L523"/>
<protein>
    <recommendedName>
        <fullName evidence="4">Glycogen synthase</fullName>
    </recommendedName>
</protein>
<evidence type="ECO:0000256" key="2">
    <source>
        <dbReference type="ARBA" id="ARBA00022679"/>
    </source>
</evidence>
<keyword evidence="1" id="KW-0328">Glycosyltransferase</keyword>
<sequence>DFSGFTSKKNEIKKDLWQNFKIDSLNTQYFDFDEPVIWSYAVGKLLEEIKNVFKDKKIVAQFHEWLAGAGLLYLKQNKIKVATVFTTHATILGRTMSFANEELYETFDKINPVEKAYDYGIQAKYLTEKQSTLNADVFTTVSEITAIEAEHLLGKKPDVLLPNGLDLNKFPTFEEASIKHRLYRERIKEFLMYYFFPYYSFDLDNTLFYFLCGRYEFRAKGIDIFIKALAKLNEKLKKENSNKTIVAFFWVPGNIRAIKTGLLENKTFFKDIKDAVDDNIGEIKNRVIYSIVSKKSITEKNIFDEDFLHENKKKVLKLMKKGDPELTTHDLQDEQNDSIIKSINKAGLLNKKEDRVKIVFYPIYLTGADRLLDLGYYECMQGSHLGVFPSYYEPWGYTPLEAAALGVSSVTTDLAGFGRYVNEKSVQTKNPGIFVLKRLGKKDDEVVEELANALY</sequence>
<evidence type="ECO:0000256" key="1">
    <source>
        <dbReference type="ARBA" id="ARBA00022676"/>
    </source>
</evidence>
<dbReference type="GO" id="GO:0005978">
    <property type="term" value="P:glycogen biosynthetic process"/>
    <property type="evidence" value="ECO:0007669"/>
    <property type="project" value="InterPro"/>
</dbReference>
<evidence type="ECO:0008006" key="4">
    <source>
        <dbReference type="Google" id="ProtNLM"/>
    </source>
</evidence>
<feature type="non-terminal residue" evidence="3">
    <location>
        <position position="1"/>
    </location>
</feature>
<evidence type="ECO:0000313" key="3">
    <source>
        <dbReference type="EMBL" id="GAI14447.1"/>
    </source>
</evidence>
<proteinExistence type="predicted"/>
<organism evidence="3">
    <name type="scientific">marine sediment metagenome</name>
    <dbReference type="NCBI Taxonomy" id="412755"/>
    <lineage>
        <taxon>unclassified sequences</taxon>
        <taxon>metagenomes</taxon>
        <taxon>ecological metagenomes</taxon>
    </lineage>
</organism>
<keyword evidence="2" id="KW-0808">Transferase</keyword>
<dbReference type="Pfam" id="PF05693">
    <property type="entry name" value="Glycogen_syn"/>
    <property type="match status" value="1"/>
</dbReference>
<dbReference type="GO" id="GO:0004373">
    <property type="term" value="F:alpha-1,4-glucan glucosyltransferase (UDP-glucose donor) activity"/>
    <property type="evidence" value="ECO:0007669"/>
    <property type="project" value="InterPro"/>
</dbReference>
<reference evidence="3" key="1">
    <citation type="journal article" date="2014" name="Front. Microbiol.">
        <title>High frequency of phylogenetically diverse reductive dehalogenase-homologous genes in deep subseafloor sedimentary metagenomes.</title>
        <authorList>
            <person name="Kawai M."/>
            <person name="Futagami T."/>
            <person name="Toyoda A."/>
            <person name="Takaki Y."/>
            <person name="Nishi S."/>
            <person name="Hori S."/>
            <person name="Arai W."/>
            <person name="Tsubouchi T."/>
            <person name="Morono Y."/>
            <person name="Uchiyama I."/>
            <person name="Ito T."/>
            <person name="Fujiyama A."/>
            <person name="Inagaki F."/>
            <person name="Takami H."/>
        </authorList>
    </citation>
    <scope>NUCLEOTIDE SEQUENCE</scope>
    <source>
        <strain evidence="3">Expedition CK06-06</strain>
    </source>
</reference>